<evidence type="ECO:0000313" key="2">
    <source>
        <dbReference type="Proteomes" id="UP000649799"/>
    </source>
</evidence>
<comment type="caution">
    <text evidence="1">The sequence shown here is derived from an EMBL/GenBank/DDBJ whole genome shotgun (WGS) entry which is preliminary data.</text>
</comment>
<dbReference type="RefSeq" id="WP_166147892.1">
    <property type="nucleotide sequence ID" value="NZ_JAANYN010000005.1"/>
</dbReference>
<organism evidence="1 2">
    <name type="scientific">Cyclobacterium plantarum</name>
    <dbReference type="NCBI Taxonomy" id="2716263"/>
    <lineage>
        <taxon>Bacteria</taxon>
        <taxon>Pseudomonadati</taxon>
        <taxon>Bacteroidota</taxon>
        <taxon>Cytophagia</taxon>
        <taxon>Cytophagales</taxon>
        <taxon>Cyclobacteriaceae</taxon>
        <taxon>Cyclobacterium</taxon>
    </lineage>
</organism>
<sequence>MANITFNVESTDLLRRLRRLNADVEKQVIRKAVRKGANAIKREAKKNVPVDSGNMKKRIIIRTAKRTGGTMAFVRVDSPAHHLIELGTEDREPKKAKVLAFMGSSGNMVYVKKVKGVTPNPFLGKAFESKKSNAIDAFNTELRKFINQNSL</sequence>
<evidence type="ECO:0000313" key="1">
    <source>
        <dbReference type="EMBL" id="NHE57957.1"/>
    </source>
</evidence>
<name>A0ABX0H8L2_9BACT</name>
<dbReference type="Pfam" id="PF04883">
    <property type="entry name" value="HK97-gp10_like"/>
    <property type="match status" value="1"/>
</dbReference>
<accession>A0ABX0H8L2</accession>
<evidence type="ECO:0008006" key="3">
    <source>
        <dbReference type="Google" id="ProtNLM"/>
    </source>
</evidence>
<dbReference type="InterPro" id="IPR010064">
    <property type="entry name" value="HK97-gp10_tail"/>
</dbReference>
<keyword evidence="2" id="KW-1185">Reference proteome</keyword>
<gene>
    <name evidence="1" type="ORF">G9Q97_14170</name>
</gene>
<dbReference type="EMBL" id="JAANYN010000005">
    <property type="protein sequence ID" value="NHE57957.1"/>
    <property type="molecule type" value="Genomic_DNA"/>
</dbReference>
<proteinExistence type="predicted"/>
<reference evidence="1 2" key="1">
    <citation type="submission" date="2020-03" db="EMBL/GenBank/DDBJ databases">
        <title>Cyclobacterium plantarum sp. nov., a marine bacterium isolated from a coastal-marine wetland.</title>
        <authorList>
            <person name="Sanchez-Porro C."/>
            <person name="Ventosa A."/>
            <person name="Amoozegar M."/>
        </authorList>
    </citation>
    <scope>NUCLEOTIDE SEQUENCE [LARGE SCALE GENOMIC DNA]</scope>
    <source>
        <strain evidence="1 2">GBPx2</strain>
    </source>
</reference>
<dbReference type="NCBIfam" id="TIGR01725">
    <property type="entry name" value="phge_HK97_gp10"/>
    <property type="match status" value="1"/>
</dbReference>
<dbReference type="Proteomes" id="UP000649799">
    <property type="component" value="Unassembled WGS sequence"/>
</dbReference>
<protein>
    <recommendedName>
        <fullName evidence="3">Phage protein, HK97 gp10 family</fullName>
    </recommendedName>
</protein>